<evidence type="ECO:0000313" key="1">
    <source>
        <dbReference type="EMBL" id="SMO56172.1"/>
    </source>
</evidence>
<protein>
    <submittedName>
        <fullName evidence="1">Uncharacterized protein</fullName>
    </submittedName>
</protein>
<dbReference type="Proteomes" id="UP000319267">
    <property type="component" value="Unassembled WGS sequence"/>
</dbReference>
<accession>A0A521C9M0</accession>
<organism evidence="1 2">
    <name type="scientific">Flavobacterium nitrogenifigens</name>
    <dbReference type="NCBI Taxonomy" id="1617283"/>
    <lineage>
        <taxon>Bacteria</taxon>
        <taxon>Pseudomonadati</taxon>
        <taxon>Bacteroidota</taxon>
        <taxon>Flavobacteriia</taxon>
        <taxon>Flavobacteriales</taxon>
        <taxon>Flavobacteriaceae</taxon>
        <taxon>Flavobacterium</taxon>
    </lineage>
</organism>
<keyword evidence="2" id="KW-1185">Reference proteome</keyword>
<reference evidence="1 2" key="1">
    <citation type="submission" date="2017-05" db="EMBL/GenBank/DDBJ databases">
        <authorList>
            <person name="Varghese N."/>
            <person name="Submissions S."/>
        </authorList>
    </citation>
    <scope>NUCLEOTIDE SEQUENCE [LARGE SCALE GENOMIC DNA]</scope>
    <source>
        <strain evidence="1 2">DSM 29982</strain>
    </source>
</reference>
<dbReference type="RefSeq" id="WP_111379382.1">
    <property type="nucleotide sequence ID" value="NZ_FXTQ01000002.1"/>
</dbReference>
<dbReference type="AlphaFoldDB" id="A0A521C9M0"/>
<dbReference type="OrthoDB" id="830908at2"/>
<proteinExistence type="predicted"/>
<sequence length="262" mass="30541">MLLNIFKPNFKVLFYLFFVLFLCNSKMSSQNDTIFFDKNWKTTSKKTATYYRIKPYKIKTKDATGYKIKNTDSLFVINDYYLSNNKIQFKGYSKDFDAKYLIGKAEWFSENGNLETREFNYREEKNKVFKVPELPIFYIDYKIANKSLLTGGLEFCLNCKSENKLFLGTGFGITNSYNGNYYGLPDIHLSYSKELLFIKTGSSHKNAYAIGGVTFLNIFDLGIGYSFPYNNEKIPVYKGFTASFTLRLTNNEKAYQKFNMIQ</sequence>
<gene>
    <name evidence="1" type="ORF">SAMN06265220_102126</name>
</gene>
<dbReference type="EMBL" id="FXTQ01000002">
    <property type="protein sequence ID" value="SMO56172.1"/>
    <property type="molecule type" value="Genomic_DNA"/>
</dbReference>
<name>A0A521C9M0_9FLAO</name>
<evidence type="ECO:0000313" key="2">
    <source>
        <dbReference type="Proteomes" id="UP000319267"/>
    </source>
</evidence>